<protein>
    <submittedName>
        <fullName evidence="1">DUF2550 family protein</fullName>
    </submittedName>
</protein>
<dbReference type="Pfam" id="PF10739">
    <property type="entry name" value="DUF2550"/>
    <property type="match status" value="1"/>
</dbReference>
<sequence>MGWLGVVLLALLLVVVLAGALLLWRARALGRRVGSFECARRIDGAWRSGIASYGAGRLDWHRLVSLSWHPAARWRRRDLVLVGWDQRVRPGGPSHVVEARFACADATFELAMRAEAFAGMTSWLEATPPSERGLVYSED</sequence>
<proteinExistence type="predicted"/>
<evidence type="ECO:0000313" key="1">
    <source>
        <dbReference type="EMBL" id="MFC4555964.1"/>
    </source>
</evidence>
<dbReference type="InterPro" id="IPR019675">
    <property type="entry name" value="DUF2550"/>
</dbReference>
<organism evidence="1 2">
    <name type="scientific">Georgenia faecalis</name>
    <dbReference type="NCBI Taxonomy" id="2483799"/>
    <lineage>
        <taxon>Bacteria</taxon>
        <taxon>Bacillati</taxon>
        <taxon>Actinomycetota</taxon>
        <taxon>Actinomycetes</taxon>
        <taxon>Micrococcales</taxon>
        <taxon>Bogoriellaceae</taxon>
        <taxon>Georgenia</taxon>
    </lineage>
</organism>
<dbReference type="Proteomes" id="UP001595955">
    <property type="component" value="Unassembled WGS sequence"/>
</dbReference>
<accession>A0ABV9DDT1</accession>
<keyword evidence="2" id="KW-1185">Reference proteome</keyword>
<evidence type="ECO:0000313" key="2">
    <source>
        <dbReference type="Proteomes" id="UP001595955"/>
    </source>
</evidence>
<comment type="caution">
    <text evidence="1">The sequence shown here is derived from an EMBL/GenBank/DDBJ whole genome shotgun (WGS) entry which is preliminary data.</text>
</comment>
<name>A0ABV9DDT1_9MICO</name>
<dbReference type="RefSeq" id="WP_122823413.1">
    <property type="nucleotide sequence ID" value="NZ_CP033325.1"/>
</dbReference>
<dbReference type="EMBL" id="JBHSGF010000008">
    <property type="protein sequence ID" value="MFC4555964.1"/>
    <property type="molecule type" value="Genomic_DNA"/>
</dbReference>
<gene>
    <name evidence="1" type="ORF">ACFO3F_11955</name>
</gene>
<reference evidence="2" key="1">
    <citation type="journal article" date="2019" name="Int. J. Syst. Evol. Microbiol.">
        <title>The Global Catalogue of Microorganisms (GCM) 10K type strain sequencing project: providing services to taxonomists for standard genome sequencing and annotation.</title>
        <authorList>
            <consortium name="The Broad Institute Genomics Platform"/>
            <consortium name="The Broad Institute Genome Sequencing Center for Infectious Disease"/>
            <person name="Wu L."/>
            <person name="Ma J."/>
        </authorList>
    </citation>
    <scope>NUCLEOTIDE SEQUENCE [LARGE SCALE GENOMIC DNA]</scope>
    <source>
        <strain evidence="2">JCM 3369</strain>
    </source>
</reference>